<dbReference type="EMBL" id="JABWDY010011748">
    <property type="protein sequence ID" value="KAF5199576.1"/>
    <property type="molecule type" value="Genomic_DNA"/>
</dbReference>
<dbReference type="OrthoDB" id="120976at2759"/>
<dbReference type="AlphaFoldDB" id="A0A7J6WQD3"/>
<gene>
    <name evidence="1" type="ORF">FRX31_010837</name>
</gene>
<dbReference type="Gene3D" id="3.80.10.10">
    <property type="entry name" value="Ribonuclease Inhibitor"/>
    <property type="match status" value="1"/>
</dbReference>
<feature type="non-terminal residue" evidence="1">
    <location>
        <position position="1"/>
    </location>
</feature>
<name>A0A7J6WQD3_THATH</name>
<dbReference type="SUPFAM" id="SSF52047">
    <property type="entry name" value="RNI-like"/>
    <property type="match status" value="1"/>
</dbReference>
<evidence type="ECO:0000313" key="2">
    <source>
        <dbReference type="Proteomes" id="UP000554482"/>
    </source>
</evidence>
<dbReference type="InterPro" id="IPR001611">
    <property type="entry name" value="Leu-rich_rpt"/>
</dbReference>
<keyword evidence="2" id="KW-1185">Reference proteome</keyword>
<evidence type="ECO:0000313" key="1">
    <source>
        <dbReference type="EMBL" id="KAF5199576.1"/>
    </source>
</evidence>
<reference evidence="1 2" key="1">
    <citation type="submission" date="2020-06" db="EMBL/GenBank/DDBJ databases">
        <title>Transcriptomic and genomic resources for Thalictrum thalictroides and T. hernandezii: Facilitating candidate gene discovery in an emerging model plant lineage.</title>
        <authorList>
            <person name="Arias T."/>
            <person name="Riano-Pachon D.M."/>
            <person name="Di Stilio V.S."/>
        </authorList>
    </citation>
    <scope>NUCLEOTIDE SEQUENCE [LARGE SCALE GENOMIC DNA]</scope>
    <source>
        <strain evidence="2">cv. WT478/WT964</strain>
        <tissue evidence="1">Leaves</tissue>
    </source>
</reference>
<protein>
    <submittedName>
        <fullName evidence="1">Uncharacterized protein</fullName>
    </submittedName>
</protein>
<proteinExistence type="predicted"/>
<dbReference type="Pfam" id="PF13516">
    <property type="entry name" value="LRR_6"/>
    <property type="match status" value="1"/>
</dbReference>
<sequence length="94" mass="10553">VAEEVDFSANDITATGLKFFDSVLQSNIVLNTLNLSGNRIEDEGAKEALYSWSPGCKFGHSQLWHKEENYGINCYLTDFYVNSYFGFESPLTAI</sequence>
<organism evidence="1 2">
    <name type="scientific">Thalictrum thalictroides</name>
    <name type="common">Rue-anemone</name>
    <name type="synonym">Anemone thalictroides</name>
    <dbReference type="NCBI Taxonomy" id="46969"/>
    <lineage>
        <taxon>Eukaryota</taxon>
        <taxon>Viridiplantae</taxon>
        <taxon>Streptophyta</taxon>
        <taxon>Embryophyta</taxon>
        <taxon>Tracheophyta</taxon>
        <taxon>Spermatophyta</taxon>
        <taxon>Magnoliopsida</taxon>
        <taxon>Ranunculales</taxon>
        <taxon>Ranunculaceae</taxon>
        <taxon>Thalictroideae</taxon>
        <taxon>Thalictrum</taxon>
    </lineage>
</organism>
<accession>A0A7J6WQD3</accession>
<dbReference type="InterPro" id="IPR032675">
    <property type="entry name" value="LRR_dom_sf"/>
</dbReference>
<dbReference type="Proteomes" id="UP000554482">
    <property type="component" value="Unassembled WGS sequence"/>
</dbReference>
<comment type="caution">
    <text evidence="1">The sequence shown here is derived from an EMBL/GenBank/DDBJ whole genome shotgun (WGS) entry which is preliminary data.</text>
</comment>